<feature type="domain" description="YcaO" evidence="1">
    <location>
        <begin position="69"/>
        <end position="413"/>
    </location>
</feature>
<evidence type="ECO:0000313" key="3">
    <source>
        <dbReference type="Proteomes" id="UP001375743"/>
    </source>
</evidence>
<evidence type="ECO:0000259" key="1">
    <source>
        <dbReference type="PROSITE" id="PS51664"/>
    </source>
</evidence>
<reference evidence="2 3" key="1">
    <citation type="submission" date="2024-01" db="EMBL/GenBank/DDBJ databases">
        <title>Multi-omics insights into the function and evolution of sodium benzoate biodegradation pathways in Benzoatithermus flavus gen. nov., sp. nov. from hot spring.</title>
        <authorList>
            <person name="Hu C.-J."/>
            <person name="Li W.-J."/>
        </authorList>
    </citation>
    <scope>NUCLEOTIDE SEQUENCE [LARGE SCALE GENOMIC DNA]</scope>
    <source>
        <strain evidence="2 3">SYSU G07066</strain>
    </source>
</reference>
<accession>A0ABU8XQ43</accession>
<dbReference type="InterPro" id="IPR003776">
    <property type="entry name" value="YcaO-like_dom"/>
</dbReference>
<dbReference type="PANTHER" id="PTHR37809:SF1">
    <property type="entry name" value="RIBOSOMAL PROTEIN S12 METHYLTHIOTRANSFERASE ACCESSORY FACTOR YCAO"/>
    <property type="match status" value="1"/>
</dbReference>
<keyword evidence="3" id="KW-1185">Reference proteome</keyword>
<dbReference type="NCBIfam" id="TIGR00702">
    <property type="entry name" value="YcaO-type kinase domain"/>
    <property type="match status" value="1"/>
</dbReference>
<dbReference type="Proteomes" id="UP001375743">
    <property type="component" value="Unassembled WGS sequence"/>
</dbReference>
<sequence>MRESSGSPKRYWLGTHRIVDPEATVERVRGLLPAFGITRIADVTGLDRIGIPVAIVVRPNGRALAVAQGKGVTRPAAQASGLMESIEAWHAEQLVLPTLFNSIEELRYTHPLIDLARLPRRRGSRIDPHQRLLWVEGRDLLAEGGAALWLPRDLVSTDYTLPPPPGAGCFCASSNGLASGNDRAEALVQALCEVIERDAMALWRAAPAERRAATRIDAGEVDDPVCRDLLAALEAADIAVGIWDVTSDTGVAAFHVELAESGSRLPLFSPIVASGSGCHPARGVALARALTEAAQSRLTGIAGSRDDIDPRIYQPDGWQHAAWLDAVSTAEPQRPFAAVPDAVHPTAEADLAFLLARLRAIGIRQAAAVDLSREELFGLPVVRVVVPGLETDPRHPFYVPGPRARAAAAGGRA</sequence>
<dbReference type="PANTHER" id="PTHR37809">
    <property type="entry name" value="RIBOSOMAL PROTEIN S12 METHYLTHIOTRANSFERASE ACCESSORY FACTOR YCAO"/>
    <property type="match status" value="1"/>
</dbReference>
<dbReference type="EMBL" id="JBBLZC010000007">
    <property type="protein sequence ID" value="MEK0083292.1"/>
    <property type="molecule type" value="Genomic_DNA"/>
</dbReference>
<protein>
    <submittedName>
        <fullName evidence="2">YcaO-like family protein</fullName>
    </submittedName>
</protein>
<name>A0ABU8XQ43_9PROT</name>
<dbReference type="Pfam" id="PF02624">
    <property type="entry name" value="YcaO"/>
    <property type="match status" value="1"/>
</dbReference>
<organism evidence="2 3">
    <name type="scientific">Benzoatithermus flavus</name>
    <dbReference type="NCBI Taxonomy" id="3108223"/>
    <lineage>
        <taxon>Bacteria</taxon>
        <taxon>Pseudomonadati</taxon>
        <taxon>Pseudomonadota</taxon>
        <taxon>Alphaproteobacteria</taxon>
        <taxon>Geminicoccales</taxon>
        <taxon>Geminicoccaceae</taxon>
        <taxon>Benzoatithermus</taxon>
    </lineage>
</organism>
<dbReference type="RefSeq" id="WP_418159136.1">
    <property type="nucleotide sequence ID" value="NZ_JBBLZC010000007.1"/>
</dbReference>
<dbReference type="Gene3D" id="3.30.1330.230">
    <property type="match status" value="1"/>
</dbReference>
<gene>
    <name evidence="2" type="ORF">U1T56_09010</name>
</gene>
<comment type="caution">
    <text evidence="2">The sequence shown here is derived from an EMBL/GenBank/DDBJ whole genome shotgun (WGS) entry which is preliminary data.</text>
</comment>
<proteinExistence type="predicted"/>
<dbReference type="PROSITE" id="PS51664">
    <property type="entry name" value="YCAO"/>
    <property type="match status" value="1"/>
</dbReference>
<evidence type="ECO:0000313" key="2">
    <source>
        <dbReference type="EMBL" id="MEK0083292.1"/>
    </source>
</evidence>